<dbReference type="EMBL" id="LN722574">
    <property type="protein sequence ID" value="CEP09891.1"/>
    <property type="molecule type" value="Genomic_DNA"/>
</dbReference>
<evidence type="ECO:0000313" key="2">
    <source>
        <dbReference type="Proteomes" id="UP000054107"/>
    </source>
</evidence>
<reference evidence="1 2" key="1">
    <citation type="submission" date="2014-09" db="EMBL/GenBank/DDBJ databases">
        <authorList>
            <person name="Ellenberger Sabrina"/>
        </authorList>
    </citation>
    <scope>NUCLEOTIDE SEQUENCE [LARGE SCALE GENOMIC DNA]</scope>
    <source>
        <strain evidence="1 2">CBS 412.66</strain>
    </source>
</reference>
<dbReference type="AlphaFoldDB" id="A0A0B7MUZ2"/>
<organism evidence="1 2">
    <name type="scientific">Parasitella parasitica</name>
    <dbReference type="NCBI Taxonomy" id="35722"/>
    <lineage>
        <taxon>Eukaryota</taxon>
        <taxon>Fungi</taxon>
        <taxon>Fungi incertae sedis</taxon>
        <taxon>Mucoromycota</taxon>
        <taxon>Mucoromycotina</taxon>
        <taxon>Mucoromycetes</taxon>
        <taxon>Mucorales</taxon>
        <taxon>Mucorineae</taxon>
        <taxon>Mucoraceae</taxon>
        <taxon>Parasitella</taxon>
    </lineage>
</organism>
<evidence type="ECO:0000313" key="1">
    <source>
        <dbReference type="EMBL" id="CEP09891.1"/>
    </source>
</evidence>
<proteinExistence type="predicted"/>
<dbReference type="Proteomes" id="UP000054107">
    <property type="component" value="Unassembled WGS sequence"/>
</dbReference>
<name>A0A0B7MUZ2_9FUNG</name>
<protein>
    <submittedName>
        <fullName evidence="1">Uncharacterized protein</fullName>
    </submittedName>
</protein>
<accession>A0A0B7MUZ2</accession>
<dbReference type="OrthoDB" id="2299321at2759"/>
<gene>
    <name evidence="1" type="primary">PARPA_03477.1 scaffold 7964</name>
</gene>
<keyword evidence="2" id="KW-1185">Reference proteome</keyword>
<sequence length="247" mass="29099">MNNNKIIQEKDLFLPTEEDNTAELVTLFRDVDSLINKFMDIEANKDRDEYEIRRFVAGHVCFEMLNEIRGNFLPHVWKKNLGPWNIFVSEEMDKRNDVKDGKKSSFKDKELMGQLAHDFKLLKENYPEELKRLEGVAAKENERSMKVDMRFRYHRFKKDWGIMRENLEYFRDNYRTHIVMLRTTDTKHDVLYPSVVVNNSGINKEIHSSVFFSENLADYIEFVKGARTDKKTGHSSGADKNTSRSSA</sequence>